<dbReference type="AlphaFoldDB" id="A0A1B7MQC1"/>
<organism evidence="2 3">
    <name type="scientific">Rhizopogon vinicolor AM-OR11-026</name>
    <dbReference type="NCBI Taxonomy" id="1314800"/>
    <lineage>
        <taxon>Eukaryota</taxon>
        <taxon>Fungi</taxon>
        <taxon>Dikarya</taxon>
        <taxon>Basidiomycota</taxon>
        <taxon>Agaricomycotina</taxon>
        <taxon>Agaricomycetes</taxon>
        <taxon>Agaricomycetidae</taxon>
        <taxon>Boletales</taxon>
        <taxon>Suillineae</taxon>
        <taxon>Rhizopogonaceae</taxon>
        <taxon>Rhizopogon</taxon>
    </lineage>
</organism>
<keyword evidence="3" id="KW-1185">Reference proteome</keyword>
<proteinExistence type="predicted"/>
<evidence type="ECO:0000313" key="2">
    <source>
        <dbReference type="EMBL" id="OAX34788.1"/>
    </source>
</evidence>
<gene>
    <name evidence="2" type="ORF">K503DRAFT_418721</name>
</gene>
<sequence length="85" mass="9838">MDPCDLPPRNLRHGYEILYIYLSIIMMSSCLDMVYCGFRKLLRNSERVDRRNLILGFSAGISPSGCRTSQGPLNMTCRIEWHLKL</sequence>
<keyword evidence="1" id="KW-1133">Transmembrane helix</keyword>
<evidence type="ECO:0000313" key="3">
    <source>
        <dbReference type="Proteomes" id="UP000092154"/>
    </source>
</evidence>
<evidence type="ECO:0000256" key="1">
    <source>
        <dbReference type="SAM" id="Phobius"/>
    </source>
</evidence>
<reference evidence="2 3" key="1">
    <citation type="submission" date="2016-06" db="EMBL/GenBank/DDBJ databases">
        <title>Comparative genomics of the ectomycorrhizal sister species Rhizopogon vinicolor and Rhizopogon vesiculosus (Basidiomycota: Boletales) reveals a divergence of the mating type B locus.</title>
        <authorList>
            <consortium name="DOE Joint Genome Institute"/>
            <person name="Mujic A.B."/>
            <person name="Kuo A."/>
            <person name="Tritt A."/>
            <person name="Lipzen A."/>
            <person name="Chen C."/>
            <person name="Johnson J."/>
            <person name="Sharma A."/>
            <person name="Barry K."/>
            <person name="Grigoriev I.V."/>
            <person name="Spatafora J.W."/>
        </authorList>
    </citation>
    <scope>NUCLEOTIDE SEQUENCE [LARGE SCALE GENOMIC DNA]</scope>
    <source>
        <strain evidence="2 3">AM-OR11-026</strain>
    </source>
</reference>
<keyword evidence="1" id="KW-0472">Membrane</keyword>
<accession>A0A1B7MQC1</accession>
<dbReference type="Proteomes" id="UP000092154">
    <property type="component" value="Unassembled WGS sequence"/>
</dbReference>
<feature type="transmembrane region" description="Helical" evidence="1">
    <location>
        <begin position="17"/>
        <end position="38"/>
    </location>
</feature>
<dbReference type="EMBL" id="KV448567">
    <property type="protein sequence ID" value="OAX34788.1"/>
    <property type="molecule type" value="Genomic_DNA"/>
</dbReference>
<keyword evidence="1" id="KW-0812">Transmembrane</keyword>
<name>A0A1B7MQC1_9AGAM</name>
<protein>
    <submittedName>
        <fullName evidence="2">Uncharacterized protein</fullName>
    </submittedName>
</protein>
<dbReference type="InParanoid" id="A0A1B7MQC1"/>